<sequence>MRPWGSNKYMGVTSDVEITDTSNISQPHASALPSSSSVISSEEDIQLEDDVLTLEEALTHELPLGVAHIDSGSCINLEGALQQVPPLVTNSGIHPNNYLLVDGKYIHKETICQRVLNKYFIPKSLNHQERVYSVGFTKVNCQSELAGQSITGGNTFIVGDVFLTIIHCNSTLTIPLVCSTLIKHHATTRHKIAIPDLCTPNVKLVGQILTLVPTCQPLPEQHSWFWSGNYVKTSSEIMGISKTTEKIVEITVPGLLVQLINPDTTCVCFHDDVNSDDFCALNNIGNTWAVGESALTLTCDTLWSKACEHDIALKAILQVPSPCAPSDFSYLLPNGSLAIICSKAMERLAASEAGPLTDCPLYGTRTDSM</sequence>
<dbReference type="GeneID" id="64633582"/>
<protein>
    <submittedName>
        <fullName evidence="1">Uncharacterized protein</fullName>
    </submittedName>
</protein>
<dbReference type="EMBL" id="JABBWG010000006">
    <property type="protein sequence ID" value="KAG1821706.1"/>
    <property type="molecule type" value="Genomic_DNA"/>
</dbReference>
<dbReference type="RefSeq" id="XP_041196446.1">
    <property type="nucleotide sequence ID" value="XM_041339566.1"/>
</dbReference>
<dbReference type="AlphaFoldDB" id="A0A9P7JGE7"/>
<organism evidence="1 2">
    <name type="scientific">Suillus subaureus</name>
    <dbReference type="NCBI Taxonomy" id="48587"/>
    <lineage>
        <taxon>Eukaryota</taxon>
        <taxon>Fungi</taxon>
        <taxon>Dikarya</taxon>
        <taxon>Basidiomycota</taxon>
        <taxon>Agaricomycotina</taxon>
        <taxon>Agaricomycetes</taxon>
        <taxon>Agaricomycetidae</taxon>
        <taxon>Boletales</taxon>
        <taxon>Suillineae</taxon>
        <taxon>Suillaceae</taxon>
        <taxon>Suillus</taxon>
    </lineage>
</organism>
<name>A0A9P7JGE7_9AGAM</name>
<dbReference type="Proteomes" id="UP000807769">
    <property type="component" value="Unassembled WGS sequence"/>
</dbReference>
<evidence type="ECO:0000313" key="2">
    <source>
        <dbReference type="Proteomes" id="UP000807769"/>
    </source>
</evidence>
<proteinExistence type="predicted"/>
<keyword evidence="2" id="KW-1185">Reference proteome</keyword>
<accession>A0A9P7JGE7</accession>
<comment type="caution">
    <text evidence="1">The sequence shown here is derived from an EMBL/GenBank/DDBJ whole genome shotgun (WGS) entry which is preliminary data.</text>
</comment>
<reference evidence="1" key="1">
    <citation type="journal article" date="2020" name="New Phytol.">
        <title>Comparative genomics reveals dynamic genome evolution in host specialist ectomycorrhizal fungi.</title>
        <authorList>
            <person name="Lofgren L.A."/>
            <person name="Nguyen N.H."/>
            <person name="Vilgalys R."/>
            <person name="Ruytinx J."/>
            <person name="Liao H.L."/>
            <person name="Branco S."/>
            <person name="Kuo A."/>
            <person name="LaButti K."/>
            <person name="Lipzen A."/>
            <person name="Andreopoulos W."/>
            <person name="Pangilinan J."/>
            <person name="Riley R."/>
            <person name="Hundley H."/>
            <person name="Na H."/>
            <person name="Barry K."/>
            <person name="Grigoriev I.V."/>
            <person name="Stajich J.E."/>
            <person name="Kennedy P.G."/>
        </authorList>
    </citation>
    <scope>NUCLEOTIDE SEQUENCE</scope>
    <source>
        <strain evidence="1">MN1</strain>
    </source>
</reference>
<evidence type="ECO:0000313" key="1">
    <source>
        <dbReference type="EMBL" id="KAG1821706.1"/>
    </source>
</evidence>
<dbReference type="OrthoDB" id="2680660at2759"/>
<gene>
    <name evidence="1" type="ORF">BJ212DRAFT_1477557</name>
</gene>